<dbReference type="GO" id="GO:0009897">
    <property type="term" value="C:external side of plasma membrane"/>
    <property type="evidence" value="ECO:0007669"/>
    <property type="project" value="TreeGrafter"/>
</dbReference>
<dbReference type="InterPro" id="IPR007110">
    <property type="entry name" value="Ig-like_dom"/>
</dbReference>
<feature type="domain" description="Ig-like" evidence="5">
    <location>
        <begin position="6"/>
        <end position="118"/>
    </location>
</feature>
<dbReference type="InterPro" id="IPR013783">
    <property type="entry name" value="Ig-like_fold"/>
</dbReference>
<evidence type="ECO:0000256" key="2">
    <source>
        <dbReference type="SAM" id="MobiDB-lite"/>
    </source>
</evidence>
<dbReference type="AlphaFoldDB" id="A0A6P6M4T3"/>
<feature type="region of interest" description="Disordered" evidence="2">
    <location>
        <begin position="183"/>
        <end position="279"/>
    </location>
</feature>
<feature type="compositionally biased region" description="Basic and acidic residues" evidence="2">
    <location>
        <begin position="247"/>
        <end position="279"/>
    </location>
</feature>
<dbReference type="GO" id="GO:0019815">
    <property type="term" value="C:B cell receptor complex"/>
    <property type="evidence" value="ECO:0007669"/>
    <property type="project" value="TreeGrafter"/>
</dbReference>
<dbReference type="SUPFAM" id="SSF48726">
    <property type="entry name" value="Immunoglobulin"/>
    <property type="match status" value="1"/>
</dbReference>
<dbReference type="RefSeq" id="XP_026090911.1">
    <property type="nucleotide sequence ID" value="XM_026235126.1"/>
</dbReference>
<evidence type="ECO:0000313" key="7">
    <source>
        <dbReference type="RefSeq" id="XP_026090911.1"/>
    </source>
</evidence>
<dbReference type="Gene3D" id="2.60.40.10">
    <property type="entry name" value="Immunoglobulins"/>
    <property type="match status" value="1"/>
</dbReference>
<dbReference type="InterPro" id="IPR013151">
    <property type="entry name" value="Immunoglobulin_dom"/>
</dbReference>
<keyword evidence="3" id="KW-0812">Transmembrane</keyword>
<proteinExistence type="predicted"/>
<feature type="transmembrane region" description="Helical" evidence="3">
    <location>
        <begin position="155"/>
        <end position="175"/>
    </location>
</feature>
<dbReference type="InterPro" id="IPR036179">
    <property type="entry name" value="Ig-like_dom_sf"/>
</dbReference>
<keyword evidence="3" id="KW-1133">Transmembrane helix</keyword>
<evidence type="ECO:0000256" key="4">
    <source>
        <dbReference type="SAM" id="SignalP"/>
    </source>
</evidence>
<feature type="compositionally biased region" description="Basic and acidic residues" evidence="2">
    <location>
        <begin position="183"/>
        <end position="197"/>
    </location>
</feature>
<gene>
    <name evidence="7" type="primary">LOC113064364</name>
</gene>
<evidence type="ECO:0000256" key="1">
    <source>
        <dbReference type="ARBA" id="ARBA00023319"/>
    </source>
</evidence>
<dbReference type="GeneID" id="113064364"/>
<protein>
    <submittedName>
        <fullName evidence="7">Uncharacterized protein LOC113064364</fullName>
    </submittedName>
</protein>
<reference evidence="7" key="1">
    <citation type="submission" date="2025-08" db="UniProtKB">
        <authorList>
            <consortium name="RefSeq"/>
        </authorList>
    </citation>
    <scope>IDENTIFICATION</scope>
    <source>
        <strain evidence="7">Wakin</strain>
        <tissue evidence="7">Muscle</tissue>
    </source>
</reference>
<feature type="compositionally biased region" description="Basic and acidic residues" evidence="2">
    <location>
        <begin position="206"/>
        <end position="228"/>
    </location>
</feature>
<keyword evidence="6" id="KW-1185">Reference proteome</keyword>
<dbReference type="GO" id="GO:0030183">
    <property type="term" value="P:B cell differentiation"/>
    <property type="evidence" value="ECO:0007669"/>
    <property type="project" value="TreeGrafter"/>
</dbReference>
<organism evidence="6 7">
    <name type="scientific">Carassius auratus</name>
    <name type="common">Goldfish</name>
    <dbReference type="NCBI Taxonomy" id="7957"/>
    <lineage>
        <taxon>Eukaryota</taxon>
        <taxon>Metazoa</taxon>
        <taxon>Chordata</taxon>
        <taxon>Craniata</taxon>
        <taxon>Vertebrata</taxon>
        <taxon>Euteleostomi</taxon>
        <taxon>Actinopterygii</taxon>
        <taxon>Neopterygii</taxon>
        <taxon>Teleostei</taxon>
        <taxon>Ostariophysi</taxon>
        <taxon>Cypriniformes</taxon>
        <taxon>Cyprinidae</taxon>
        <taxon>Cyprininae</taxon>
        <taxon>Carassius</taxon>
    </lineage>
</organism>
<dbReference type="PROSITE" id="PS50835">
    <property type="entry name" value="IG_LIKE"/>
    <property type="match status" value="1"/>
</dbReference>
<keyword evidence="1" id="KW-0393">Immunoglobulin domain</keyword>
<accession>A0A6P6M4T3</accession>
<dbReference type="InterPro" id="IPR003599">
    <property type="entry name" value="Ig_sub"/>
</dbReference>
<feature type="chain" id="PRO_5027699638" evidence="4">
    <location>
        <begin position="22"/>
        <end position="304"/>
    </location>
</feature>
<dbReference type="GO" id="GO:0050853">
    <property type="term" value="P:B cell receptor signaling pathway"/>
    <property type="evidence" value="ECO:0007669"/>
    <property type="project" value="TreeGrafter"/>
</dbReference>
<feature type="signal peptide" evidence="4">
    <location>
        <begin position="1"/>
        <end position="21"/>
    </location>
</feature>
<dbReference type="PANTHER" id="PTHR14334">
    <property type="entry name" value="B-CELL ANTIGEN RECEPTOR COMPLEX-ASSOCIATED PROTEIN"/>
    <property type="match status" value="1"/>
</dbReference>
<dbReference type="Pfam" id="PF00047">
    <property type="entry name" value="ig"/>
    <property type="match status" value="1"/>
</dbReference>
<evidence type="ECO:0000259" key="5">
    <source>
        <dbReference type="PROSITE" id="PS50835"/>
    </source>
</evidence>
<keyword evidence="4" id="KW-0732">Signal</keyword>
<keyword evidence="3" id="KW-0472">Membrane</keyword>
<name>A0A6P6M4T3_CARAU</name>
<dbReference type="OrthoDB" id="10012075at2759"/>
<dbReference type="Proteomes" id="UP000515129">
    <property type="component" value="Chromosome 46"/>
</dbReference>
<sequence>MKLSCPLISGLLLSFIFFRDSSEDLSVSQSPSSITVNEGQSARISCCWNETIQNAKVAWYFKDTKQKQDPQEHTTQNCTVLNLINILKNASGHYVCELTQDIPILHRKNGSGTVITVNGILAETTTTVNVHTLSNPARVKPDVQTNPEGSSRDVVLIYIFRSLPFICLLVAFFYLNRDKKQVTASRPVEHAVESGERPDEDLEAGETQRSETEEAKQSENVPEQEKKMVVNNQKPEVTATTEEEKDEEKQIDVVVDTERGTSPVHDDDEKNKTESVVNTDKKTHLMTDLEEVTVSVLGGIVSAL</sequence>
<evidence type="ECO:0000313" key="6">
    <source>
        <dbReference type="Proteomes" id="UP000515129"/>
    </source>
</evidence>
<dbReference type="KEGG" id="caua:113064364"/>
<evidence type="ECO:0000256" key="3">
    <source>
        <dbReference type="SAM" id="Phobius"/>
    </source>
</evidence>
<dbReference type="SMART" id="SM00409">
    <property type="entry name" value="IG"/>
    <property type="match status" value="1"/>
</dbReference>